<protein>
    <submittedName>
        <fullName evidence="2">Uncharacterized protein</fullName>
    </submittedName>
</protein>
<accession>A0A176WJW6</accession>
<feature type="compositionally biased region" description="Basic and acidic residues" evidence="1">
    <location>
        <begin position="105"/>
        <end position="122"/>
    </location>
</feature>
<evidence type="ECO:0000256" key="1">
    <source>
        <dbReference type="SAM" id="MobiDB-lite"/>
    </source>
</evidence>
<proteinExistence type="predicted"/>
<gene>
    <name evidence="2" type="ORF">AXG93_3569s1070</name>
</gene>
<feature type="region of interest" description="Disordered" evidence="1">
    <location>
        <begin position="222"/>
        <end position="255"/>
    </location>
</feature>
<evidence type="ECO:0000313" key="3">
    <source>
        <dbReference type="Proteomes" id="UP000077202"/>
    </source>
</evidence>
<keyword evidence="3" id="KW-1185">Reference proteome</keyword>
<comment type="caution">
    <text evidence="2">The sequence shown here is derived from an EMBL/GenBank/DDBJ whole genome shotgun (WGS) entry which is preliminary data.</text>
</comment>
<feature type="region of interest" description="Disordered" evidence="1">
    <location>
        <begin position="105"/>
        <end position="144"/>
    </location>
</feature>
<reference evidence="2" key="1">
    <citation type="submission" date="2016-03" db="EMBL/GenBank/DDBJ databases">
        <title>Mechanisms controlling the formation of the plant cell surface in tip-growing cells are functionally conserved among land plants.</title>
        <authorList>
            <person name="Honkanen S."/>
            <person name="Jones V.A."/>
            <person name="Morieri G."/>
            <person name="Champion C."/>
            <person name="Hetherington A.J."/>
            <person name="Kelly S."/>
            <person name="Saint-Marcoux D."/>
            <person name="Proust H."/>
            <person name="Prescott H."/>
            <person name="Dolan L."/>
        </authorList>
    </citation>
    <scope>NUCLEOTIDE SEQUENCE [LARGE SCALE GENOMIC DNA]</scope>
    <source>
        <tissue evidence="2">Whole gametophyte</tissue>
    </source>
</reference>
<name>A0A176WJW6_MARPO</name>
<evidence type="ECO:0000313" key="2">
    <source>
        <dbReference type="EMBL" id="OAE32632.1"/>
    </source>
</evidence>
<dbReference type="AlphaFoldDB" id="A0A176WJW6"/>
<feature type="compositionally biased region" description="Polar residues" evidence="1">
    <location>
        <begin position="339"/>
        <end position="352"/>
    </location>
</feature>
<sequence>MIRRNVPAAACAMELVGDKLQPGGKQAERPAPGLAHVTLGLVPKPRIGIVGRVDEKWIASCSELQAPRSSTDPKLATDRTLGKLSVTCGPACMWLWLTIEERASEGAGKDGGRGIEAGRDGGDGGDGGAGVQEQSGGERSGFRVPDGREMVHDQQGAVAIRSADAALRSGEHEAQKLAAEAEAAAIEVHVHDAAGGHEEEQEEEEARDLLLRLGRGRAAGRAPFPALGGAQEHRGRHAAPADGLRGGAPQGRPAPRHLLRLRRQMAGPRLRAHARALRSAAPPSDPPPRRRPLHIHPSPETRLRQNRPRASSTFAADRQPIPSPSSTSAERGRDEQAAENLSQVPSIMSSHRPTPDLCTAPASESIVPFER</sequence>
<organism evidence="2 3">
    <name type="scientific">Marchantia polymorpha subsp. ruderalis</name>
    <dbReference type="NCBI Taxonomy" id="1480154"/>
    <lineage>
        <taxon>Eukaryota</taxon>
        <taxon>Viridiplantae</taxon>
        <taxon>Streptophyta</taxon>
        <taxon>Embryophyta</taxon>
        <taxon>Marchantiophyta</taxon>
        <taxon>Marchantiopsida</taxon>
        <taxon>Marchantiidae</taxon>
        <taxon>Marchantiales</taxon>
        <taxon>Marchantiaceae</taxon>
        <taxon>Marchantia</taxon>
    </lineage>
</organism>
<feature type="region of interest" description="Disordered" evidence="1">
    <location>
        <begin position="269"/>
        <end position="371"/>
    </location>
</feature>
<dbReference type="Proteomes" id="UP000077202">
    <property type="component" value="Unassembled WGS sequence"/>
</dbReference>
<dbReference type="EMBL" id="LVLJ01000773">
    <property type="protein sequence ID" value="OAE32632.1"/>
    <property type="molecule type" value="Genomic_DNA"/>
</dbReference>